<feature type="domain" description="NAD/GMP synthase" evidence="11">
    <location>
        <begin position="25"/>
        <end position="258"/>
    </location>
</feature>
<dbReference type="GO" id="GO:0004359">
    <property type="term" value="F:glutaminase activity"/>
    <property type="evidence" value="ECO:0007669"/>
    <property type="project" value="InterPro"/>
</dbReference>
<dbReference type="GO" id="GO:0005524">
    <property type="term" value="F:ATP binding"/>
    <property type="evidence" value="ECO:0007669"/>
    <property type="project" value="UniProtKB-UniRule"/>
</dbReference>
<comment type="caution">
    <text evidence="8">Lacks conserved residue(s) required for the propagation of feature annotation.</text>
</comment>
<dbReference type="PANTHER" id="PTHR23090:SF9">
    <property type="entry name" value="GLUTAMINE-DEPENDENT NAD(+) SYNTHETASE"/>
    <property type="match status" value="1"/>
</dbReference>
<feature type="binding site" evidence="8">
    <location>
        <position position="146"/>
    </location>
    <ligand>
        <name>ATP</name>
        <dbReference type="ChEBI" id="CHEBI:30616"/>
    </ligand>
</feature>
<keyword evidence="2 8" id="KW-0436">Ligase</keyword>
<dbReference type="FunFam" id="3.40.50.620:FF:000106">
    <property type="entry name" value="Glutamine-dependent NAD(+) synthetase"/>
    <property type="match status" value="1"/>
</dbReference>
<keyword evidence="3 8" id="KW-0479">Metal-binding</keyword>
<dbReference type="KEGG" id="crx:CRECT_1403"/>
<feature type="binding site" description="in other chain" evidence="8">
    <location>
        <position position="126"/>
    </location>
    <ligand>
        <name>deamido-NAD(+)</name>
        <dbReference type="ChEBI" id="CHEBI:58437"/>
        <note>ligand shared between two neighboring subunits</note>
    </ligand>
</feature>
<dbReference type="UniPathway" id="UPA00253">
    <property type="reaction ID" value="UER00333"/>
</dbReference>
<dbReference type="EMBL" id="CP012543">
    <property type="protein sequence ID" value="QCD47053.1"/>
    <property type="molecule type" value="Genomic_DNA"/>
</dbReference>
<evidence type="ECO:0000256" key="7">
    <source>
        <dbReference type="ARBA" id="ARBA00023027"/>
    </source>
</evidence>
<keyword evidence="4 8" id="KW-0547">Nucleotide-binding</keyword>
<evidence type="ECO:0000256" key="5">
    <source>
        <dbReference type="ARBA" id="ARBA00022840"/>
    </source>
</evidence>
<evidence type="ECO:0000313" key="12">
    <source>
        <dbReference type="EMBL" id="QCD47053.1"/>
    </source>
</evidence>
<comment type="catalytic activity">
    <reaction evidence="8 10">
        <text>deamido-NAD(+) + NH4(+) + ATP = AMP + diphosphate + NAD(+) + H(+)</text>
        <dbReference type="Rhea" id="RHEA:21188"/>
        <dbReference type="ChEBI" id="CHEBI:15378"/>
        <dbReference type="ChEBI" id="CHEBI:28938"/>
        <dbReference type="ChEBI" id="CHEBI:30616"/>
        <dbReference type="ChEBI" id="CHEBI:33019"/>
        <dbReference type="ChEBI" id="CHEBI:57540"/>
        <dbReference type="ChEBI" id="CHEBI:58437"/>
        <dbReference type="ChEBI" id="CHEBI:456215"/>
        <dbReference type="EC" id="6.3.1.5"/>
    </reaction>
</comment>
<dbReference type="InterPro" id="IPR003694">
    <property type="entry name" value="NAD_synthase"/>
</dbReference>
<evidence type="ECO:0000259" key="11">
    <source>
        <dbReference type="Pfam" id="PF02540"/>
    </source>
</evidence>
<evidence type="ECO:0000256" key="1">
    <source>
        <dbReference type="ARBA" id="ARBA00005859"/>
    </source>
</evidence>
<protein>
    <recommendedName>
        <fullName evidence="8 10">NH(3)-dependent NAD(+) synthetase</fullName>
        <ecNumber evidence="8 10">6.3.1.5</ecNumber>
    </recommendedName>
</protein>
<dbReference type="SUPFAM" id="SSF52402">
    <property type="entry name" value="Adenine nucleotide alpha hydrolases-like"/>
    <property type="match status" value="1"/>
</dbReference>
<dbReference type="GO" id="GO:0046872">
    <property type="term" value="F:metal ion binding"/>
    <property type="evidence" value="ECO:0007669"/>
    <property type="project" value="UniProtKB-KW"/>
</dbReference>
<keyword evidence="7 8" id="KW-0520">NAD</keyword>
<dbReference type="Gene3D" id="3.40.50.620">
    <property type="entry name" value="HUPs"/>
    <property type="match status" value="1"/>
</dbReference>
<feature type="binding site" evidence="8">
    <location>
        <position position="151"/>
    </location>
    <ligand>
        <name>Mg(2+)</name>
        <dbReference type="ChEBI" id="CHEBI:18420"/>
    </ligand>
</feature>
<accession>A0A6G5QMT2</accession>
<dbReference type="PANTHER" id="PTHR23090">
    <property type="entry name" value="NH 3 /GLUTAMINE-DEPENDENT NAD + SYNTHETASE"/>
    <property type="match status" value="1"/>
</dbReference>
<dbReference type="NCBIfam" id="NF010587">
    <property type="entry name" value="PRK13980.1"/>
    <property type="match status" value="1"/>
</dbReference>
<dbReference type="NCBIfam" id="TIGR00552">
    <property type="entry name" value="nadE"/>
    <property type="match status" value="1"/>
</dbReference>
<comment type="pathway">
    <text evidence="8">Cofactor biosynthesis; NAD(+) biosynthesis; NAD(+) from deamido-NAD(+) (ammonia route): step 1/1.</text>
</comment>
<dbReference type="CDD" id="cd00553">
    <property type="entry name" value="NAD_synthase"/>
    <property type="match status" value="1"/>
</dbReference>
<proteinExistence type="inferred from homology"/>
<dbReference type="GO" id="GO:0009435">
    <property type="term" value="P:NAD+ biosynthetic process"/>
    <property type="evidence" value="ECO:0007669"/>
    <property type="project" value="UniProtKB-UniRule"/>
</dbReference>
<dbReference type="GO" id="GO:0005737">
    <property type="term" value="C:cytoplasm"/>
    <property type="evidence" value="ECO:0007669"/>
    <property type="project" value="InterPro"/>
</dbReference>
<dbReference type="Pfam" id="PF02540">
    <property type="entry name" value="NAD_synthase"/>
    <property type="match status" value="1"/>
</dbReference>
<comment type="function">
    <text evidence="8">Catalyzes the ATP-dependent amidation of deamido-NAD to form NAD. Uses ammonia as a nitrogen source.</text>
</comment>
<keyword evidence="5 8" id="KW-0067">ATP-binding</keyword>
<evidence type="ECO:0000256" key="6">
    <source>
        <dbReference type="ARBA" id="ARBA00022842"/>
    </source>
</evidence>
<feature type="binding site" evidence="8">
    <location>
        <position position="175"/>
    </location>
    <ligand>
        <name>ATP</name>
        <dbReference type="ChEBI" id="CHEBI:30616"/>
    </ligand>
</feature>
<dbReference type="GO" id="GO:0008795">
    <property type="term" value="F:NAD+ synthase activity"/>
    <property type="evidence" value="ECO:0007669"/>
    <property type="project" value="UniProtKB-UniRule"/>
</dbReference>
<evidence type="ECO:0000256" key="9">
    <source>
        <dbReference type="RuleBase" id="RU003811"/>
    </source>
</evidence>
<evidence type="ECO:0000256" key="4">
    <source>
        <dbReference type="ARBA" id="ARBA00022741"/>
    </source>
</evidence>
<dbReference type="InterPro" id="IPR014729">
    <property type="entry name" value="Rossmann-like_a/b/a_fold"/>
</dbReference>
<comment type="similarity">
    <text evidence="1 8 9">Belongs to the NAD synthetase family.</text>
</comment>
<gene>
    <name evidence="8 12" type="primary">nadE</name>
    <name evidence="12" type="ORF">CRECT_1403</name>
</gene>
<evidence type="ECO:0000256" key="10">
    <source>
        <dbReference type="RuleBase" id="RU003812"/>
    </source>
</evidence>
<evidence type="ECO:0000256" key="3">
    <source>
        <dbReference type="ARBA" id="ARBA00022723"/>
    </source>
</evidence>
<reference evidence="12 13" key="1">
    <citation type="submission" date="2016-07" db="EMBL/GenBank/DDBJ databases">
        <title>Comparative genomics of the Campylobacter concisus group.</title>
        <authorList>
            <person name="Miller W.G."/>
            <person name="Yee E."/>
            <person name="Chapman M.H."/>
            <person name="Huynh S."/>
            <person name="Bono J.L."/>
            <person name="On S.L.W."/>
            <person name="StLeger J."/>
            <person name="Foster G."/>
            <person name="Parker C.T."/>
        </authorList>
    </citation>
    <scope>NUCLEOTIDE SEQUENCE [LARGE SCALE GENOMIC DNA]</scope>
    <source>
        <strain evidence="12 13">ATCC 33238</strain>
    </source>
</reference>
<evidence type="ECO:0000313" key="13">
    <source>
        <dbReference type="Proteomes" id="UP000502377"/>
    </source>
</evidence>
<evidence type="ECO:0000256" key="8">
    <source>
        <dbReference type="HAMAP-Rule" id="MF_00193"/>
    </source>
</evidence>
<feature type="binding site" evidence="8">
    <location>
        <position position="51"/>
    </location>
    <ligand>
        <name>Mg(2+)</name>
        <dbReference type="ChEBI" id="CHEBI:18420"/>
    </ligand>
</feature>
<sequence>MYNRFGNLNLSVIIIMKNYSQICLKLTEFLASYLEKSGAKGFVLGVSGGIDSAVVAALCKCTGFDTHALLMPAKHSSERNLSDALKLCSDLKITHKIIEIQPILESFVAQIGEPLPNLRMGNLSARARMCLLYDYSARVNALVVGTSNKSERMLGYGTIYGDMACALNPIGELFKTEIYELARELGIDEKIIAKAPSADLWEGQSDEADIGYSYERLDEILRLAQSKSEDELARKFDPKLVATVFLKMRANKFKLSLPPVASLE</sequence>
<name>A0A6G5QMT2_CAMRE</name>
<organism evidence="12 13">
    <name type="scientific">Campylobacter rectus</name>
    <name type="common">Wolinella recta</name>
    <dbReference type="NCBI Taxonomy" id="203"/>
    <lineage>
        <taxon>Bacteria</taxon>
        <taxon>Pseudomonadati</taxon>
        <taxon>Campylobacterota</taxon>
        <taxon>Epsilonproteobacteria</taxon>
        <taxon>Campylobacterales</taxon>
        <taxon>Campylobacteraceae</taxon>
        <taxon>Campylobacter</taxon>
    </lineage>
</organism>
<dbReference type="EC" id="6.3.1.5" evidence="8 10"/>
<dbReference type="InterPro" id="IPR022926">
    <property type="entry name" value="NH(3)-dep_NAD(+)_synth"/>
</dbReference>
<comment type="subunit">
    <text evidence="8">Homodimer.</text>
</comment>
<evidence type="ECO:0000256" key="2">
    <source>
        <dbReference type="ARBA" id="ARBA00022598"/>
    </source>
</evidence>
<dbReference type="AlphaFoldDB" id="A0A6G5QMT2"/>
<feature type="binding site" evidence="8">
    <location>
        <begin position="45"/>
        <end position="52"/>
    </location>
    <ligand>
        <name>ATP</name>
        <dbReference type="ChEBI" id="CHEBI:30616"/>
    </ligand>
</feature>
<dbReference type="Proteomes" id="UP000502377">
    <property type="component" value="Chromosome"/>
</dbReference>
<feature type="binding site" evidence="8">
    <location>
        <position position="197"/>
    </location>
    <ligand>
        <name>ATP</name>
        <dbReference type="ChEBI" id="CHEBI:30616"/>
    </ligand>
</feature>
<dbReference type="HAMAP" id="MF_00193">
    <property type="entry name" value="NadE_ammonia_dep"/>
    <property type="match status" value="1"/>
</dbReference>
<keyword evidence="6 8" id="KW-0460">Magnesium</keyword>
<dbReference type="InterPro" id="IPR022310">
    <property type="entry name" value="NAD/GMP_synthase"/>
</dbReference>
<dbReference type="GO" id="GO:0003952">
    <property type="term" value="F:NAD+ synthase (glutamine-hydrolyzing) activity"/>
    <property type="evidence" value="ECO:0007669"/>
    <property type="project" value="InterPro"/>
</dbReference>